<feature type="non-terminal residue" evidence="2">
    <location>
        <position position="60"/>
    </location>
</feature>
<dbReference type="InterPro" id="IPR000534">
    <property type="entry name" value="Semialdehyde_DH_NAD-bd"/>
</dbReference>
<dbReference type="PANTHER" id="PTHR46278:SF2">
    <property type="entry name" value="ASPARTATE-SEMIALDEHYDE DEHYDROGENASE"/>
    <property type="match status" value="1"/>
</dbReference>
<accession>A0A382CZV1</accession>
<sequence>VNVAVVGATGQVGGVMRALLAQRAFPVGDIRFLASARSAGTTLPWLDDEVVVEDTAIADW</sequence>
<reference evidence="2" key="1">
    <citation type="submission" date="2018-05" db="EMBL/GenBank/DDBJ databases">
        <authorList>
            <person name="Lanie J.A."/>
            <person name="Ng W.-L."/>
            <person name="Kazmierczak K.M."/>
            <person name="Andrzejewski T.M."/>
            <person name="Davidsen T.M."/>
            <person name="Wayne K.J."/>
            <person name="Tettelin H."/>
            <person name="Glass J.I."/>
            <person name="Rusch D."/>
            <person name="Podicherti R."/>
            <person name="Tsui H.-C.T."/>
            <person name="Winkler M.E."/>
        </authorList>
    </citation>
    <scope>NUCLEOTIDE SEQUENCE</scope>
</reference>
<dbReference type="EMBL" id="UINC01036965">
    <property type="protein sequence ID" value="SVB31728.1"/>
    <property type="molecule type" value="Genomic_DNA"/>
</dbReference>
<dbReference type="GO" id="GO:0016620">
    <property type="term" value="F:oxidoreductase activity, acting on the aldehyde or oxo group of donors, NAD or NADP as acceptor"/>
    <property type="evidence" value="ECO:0007669"/>
    <property type="project" value="InterPro"/>
</dbReference>
<proteinExistence type="predicted"/>
<dbReference type="InterPro" id="IPR036291">
    <property type="entry name" value="NAD(P)-bd_dom_sf"/>
</dbReference>
<protein>
    <recommendedName>
        <fullName evidence="1">Semialdehyde dehydrogenase NAD-binding domain-containing protein</fullName>
    </recommendedName>
</protein>
<evidence type="ECO:0000313" key="2">
    <source>
        <dbReference type="EMBL" id="SVB31728.1"/>
    </source>
</evidence>
<dbReference type="Pfam" id="PF01118">
    <property type="entry name" value="Semialdhyde_dh"/>
    <property type="match status" value="1"/>
</dbReference>
<feature type="domain" description="Semialdehyde dehydrogenase NAD-binding" evidence="1">
    <location>
        <begin position="2"/>
        <end position="55"/>
    </location>
</feature>
<gene>
    <name evidence="2" type="ORF">METZ01_LOCUS184582</name>
</gene>
<feature type="non-terminal residue" evidence="2">
    <location>
        <position position="1"/>
    </location>
</feature>
<dbReference type="Gene3D" id="3.40.50.720">
    <property type="entry name" value="NAD(P)-binding Rossmann-like Domain"/>
    <property type="match status" value="1"/>
</dbReference>
<dbReference type="SUPFAM" id="SSF51735">
    <property type="entry name" value="NAD(P)-binding Rossmann-fold domains"/>
    <property type="match status" value="1"/>
</dbReference>
<evidence type="ECO:0000259" key="1">
    <source>
        <dbReference type="Pfam" id="PF01118"/>
    </source>
</evidence>
<organism evidence="2">
    <name type="scientific">marine metagenome</name>
    <dbReference type="NCBI Taxonomy" id="408172"/>
    <lineage>
        <taxon>unclassified sequences</taxon>
        <taxon>metagenomes</taxon>
        <taxon>ecological metagenomes</taxon>
    </lineage>
</organism>
<dbReference type="AlphaFoldDB" id="A0A382CZV1"/>
<dbReference type="PANTHER" id="PTHR46278">
    <property type="entry name" value="DEHYDROGENASE, PUTATIVE-RELATED"/>
    <property type="match status" value="1"/>
</dbReference>
<name>A0A382CZV1_9ZZZZ</name>
<dbReference type="GO" id="GO:0051287">
    <property type="term" value="F:NAD binding"/>
    <property type="evidence" value="ECO:0007669"/>
    <property type="project" value="InterPro"/>
</dbReference>